<dbReference type="STRING" id="33069.AO065_08085"/>
<keyword evidence="6" id="KW-0812">Transmembrane</keyword>
<evidence type="ECO:0000256" key="5">
    <source>
        <dbReference type="ARBA" id="ARBA00022597"/>
    </source>
</evidence>
<dbReference type="Gene3D" id="3.30.1950.10">
    <property type="entry name" value="wza like domain"/>
    <property type="match status" value="1"/>
</dbReference>
<keyword evidence="11" id="KW-0472">Membrane</keyword>
<name>A0A3M4IVE4_PSEVI</name>
<evidence type="ECO:0000256" key="11">
    <source>
        <dbReference type="ARBA" id="ARBA00023136"/>
    </source>
</evidence>
<dbReference type="Pfam" id="PF02563">
    <property type="entry name" value="Poly_export"/>
    <property type="match status" value="1"/>
</dbReference>
<evidence type="ECO:0000256" key="2">
    <source>
        <dbReference type="ARBA" id="ARBA00009450"/>
    </source>
</evidence>
<dbReference type="AlphaFoldDB" id="A0A3M4IVE4"/>
<evidence type="ECO:0000256" key="1">
    <source>
        <dbReference type="ARBA" id="ARBA00004571"/>
    </source>
</evidence>
<dbReference type="Gene3D" id="3.10.560.10">
    <property type="entry name" value="Outer membrane lipoprotein wza domain like"/>
    <property type="match status" value="1"/>
</dbReference>
<evidence type="ECO:0000256" key="12">
    <source>
        <dbReference type="ARBA" id="ARBA00023139"/>
    </source>
</evidence>
<dbReference type="Proteomes" id="UP000271866">
    <property type="component" value="Unassembled WGS sequence"/>
</dbReference>
<keyword evidence="9" id="KW-0406">Ion transport</keyword>
<evidence type="ECO:0000256" key="10">
    <source>
        <dbReference type="ARBA" id="ARBA00023114"/>
    </source>
</evidence>
<comment type="subcellular location">
    <subcellularLocation>
        <location evidence="1">Cell outer membrane</location>
        <topology evidence="1">Multi-pass membrane protein</topology>
    </subcellularLocation>
</comment>
<dbReference type="GO" id="GO:0046930">
    <property type="term" value="C:pore complex"/>
    <property type="evidence" value="ECO:0007669"/>
    <property type="project" value="UniProtKB-KW"/>
</dbReference>
<dbReference type="Pfam" id="PF22461">
    <property type="entry name" value="SLBB_2"/>
    <property type="match status" value="1"/>
</dbReference>
<dbReference type="PANTHER" id="PTHR33619">
    <property type="entry name" value="POLYSACCHARIDE EXPORT PROTEIN GFCE-RELATED"/>
    <property type="match status" value="1"/>
</dbReference>
<gene>
    <name evidence="17" type="ORF">ALP98_05412</name>
</gene>
<keyword evidence="10" id="KW-0626">Porin</keyword>
<evidence type="ECO:0000256" key="13">
    <source>
        <dbReference type="ARBA" id="ARBA00023237"/>
    </source>
</evidence>
<keyword evidence="14" id="KW-0449">Lipoprotein</keyword>
<evidence type="ECO:0000256" key="9">
    <source>
        <dbReference type="ARBA" id="ARBA00023065"/>
    </source>
</evidence>
<evidence type="ECO:0000256" key="8">
    <source>
        <dbReference type="ARBA" id="ARBA00023047"/>
    </source>
</evidence>
<evidence type="ECO:0000256" key="14">
    <source>
        <dbReference type="ARBA" id="ARBA00023288"/>
    </source>
</evidence>
<dbReference type="GO" id="GO:0015159">
    <property type="term" value="F:polysaccharide transmembrane transporter activity"/>
    <property type="evidence" value="ECO:0007669"/>
    <property type="project" value="InterPro"/>
</dbReference>
<dbReference type="InterPro" id="IPR003715">
    <property type="entry name" value="Poly_export_N"/>
</dbReference>
<feature type="domain" description="SLBB" evidence="16">
    <location>
        <begin position="182"/>
        <end position="266"/>
    </location>
</feature>
<evidence type="ECO:0000256" key="3">
    <source>
        <dbReference type="ARBA" id="ARBA00022448"/>
    </source>
</evidence>
<dbReference type="InterPro" id="IPR049712">
    <property type="entry name" value="Poly_export"/>
</dbReference>
<reference evidence="17 18" key="1">
    <citation type="submission" date="2018-08" db="EMBL/GenBank/DDBJ databases">
        <title>Recombination of ecologically and evolutionarily significant loci maintains genetic cohesion in the Pseudomonas syringae species complex.</title>
        <authorList>
            <person name="Dillon M."/>
            <person name="Thakur S."/>
            <person name="Almeida R.N.D."/>
            <person name="Weir B.S."/>
            <person name="Guttman D.S."/>
        </authorList>
    </citation>
    <scope>NUCLEOTIDE SEQUENCE [LARGE SCALE GENOMIC DNA]</scope>
    <source>
        <strain evidence="17 18">ICMP 11296</strain>
    </source>
</reference>
<evidence type="ECO:0000259" key="15">
    <source>
        <dbReference type="Pfam" id="PF02563"/>
    </source>
</evidence>
<dbReference type="GO" id="GO:0015288">
    <property type="term" value="F:porin activity"/>
    <property type="evidence" value="ECO:0007669"/>
    <property type="project" value="UniProtKB-KW"/>
</dbReference>
<sequence length="304" mass="32507">MIHERQTPLDSLGFQLIATGTGSTRQHEFITRKGAVFVLDRSSGPMKSMMLIASLLLLSACNTPSRVGLPDDRAQIEAGQAAGRALAGKPLPPERIRPGDTLRIVRNSGEAPSISAFTANSIYELTLFQVLNDGTFSYPYIGTVKAAGLTLQQLNDLLESKLQNVYRETALTINISQSPGNTVFVGGAVRNSVTLPVNVATNLDQAIVGAGGVALDADAGQVALLRQEENGLYKTYFFDYSKFLWAGGAGGPTAPVLLKRGDIVFVPKSSVGNKVDGVSLYFNQLIPFAKSIGLGMNYELRNNN</sequence>
<evidence type="ECO:0000256" key="7">
    <source>
        <dbReference type="ARBA" id="ARBA00022729"/>
    </source>
</evidence>
<feature type="domain" description="Polysaccharide export protein N-terminal" evidence="15">
    <location>
        <begin position="94"/>
        <end position="175"/>
    </location>
</feature>
<keyword evidence="13" id="KW-0998">Cell outer membrane</keyword>
<keyword evidence="3" id="KW-0813">Transport</keyword>
<keyword evidence="8" id="KW-0625">Polysaccharide transport</keyword>
<proteinExistence type="inferred from homology"/>
<keyword evidence="12" id="KW-0564">Palmitate</keyword>
<comment type="caution">
    <text evidence="17">The sequence shown here is derived from an EMBL/GenBank/DDBJ whole genome shotgun (WGS) entry which is preliminary data.</text>
</comment>
<evidence type="ECO:0000256" key="4">
    <source>
        <dbReference type="ARBA" id="ARBA00022452"/>
    </source>
</evidence>
<dbReference type="GO" id="GO:0006811">
    <property type="term" value="P:monoatomic ion transport"/>
    <property type="evidence" value="ECO:0007669"/>
    <property type="project" value="UniProtKB-KW"/>
</dbReference>
<accession>A0A3M4IVE4</accession>
<dbReference type="InterPro" id="IPR054765">
    <property type="entry name" value="SLBB_dom"/>
</dbReference>
<dbReference type="EMBL" id="RBRK01000132">
    <property type="protein sequence ID" value="RMQ72377.1"/>
    <property type="molecule type" value="Genomic_DNA"/>
</dbReference>
<evidence type="ECO:0000256" key="6">
    <source>
        <dbReference type="ARBA" id="ARBA00022692"/>
    </source>
</evidence>
<protein>
    <submittedName>
        <fullName evidence="17">Polysaccharide biosynthesis/export protein</fullName>
    </submittedName>
</protein>
<keyword evidence="5" id="KW-0762">Sugar transport</keyword>
<comment type="similarity">
    <text evidence="2">Belongs to the BexD/CtrA/VexA family.</text>
</comment>
<dbReference type="GO" id="GO:0009279">
    <property type="term" value="C:cell outer membrane"/>
    <property type="evidence" value="ECO:0007669"/>
    <property type="project" value="UniProtKB-SubCell"/>
</dbReference>
<evidence type="ECO:0000313" key="18">
    <source>
        <dbReference type="Proteomes" id="UP000271866"/>
    </source>
</evidence>
<dbReference type="PANTHER" id="PTHR33619:SF3">
    <property type="entry name" value="POLYSACCHARIDE EXPORT PROTEIN GFCE-RELATED"/>
    <property type="match status" value="1"/>
</dbReference>
<evidence type="ECO:0000259" key="16">
    <source>
        <dbReference type="Pfam" id="PF22461"/>
    </source>
</evidence>
<keyword evidence="4" id="KW-1134">Transmembrane beta strand</keyword>
<keyword evidence="7" id="KW-0732">Signal</keyword>
<evidence type="ECO:0000313" key="17">
    <source>
        <dbReference type="EMBL" id="RMQ72377.1"/>
    </source>
</evidence>
<organism evidence="17 18">
    <name type="scientific">Pseudomonas viridiflava</name>
    <name type="common">Phytomonas viridiflava</name>
    <dbReference type="NCBI Taxonomy" id="33069"/>
    <lineage>
        <taxon>Bacteria</taxon>
        <taxon>Pseudomonadati</taxon>
        <taxon>Pseudomonadota</taxon>
        <taxon>Gammaproteobacteria</taxon>
        <taxon>Pseudomonadales</taxon>
        <taxon>Pseudomonadaceae</taxon>
        <taxon>Pseudomonas</taxon>
    </lineage>
</organism>